<keyword evidence="8 9" id="KW-0472">Membrane</keyword>
<feature type="transmembrane region" description="Helical" evidence="9">
    <location>
        <begin position="472"/>
        <end position="499"/>
    </location>
</feature>
<evidence type="ECO:0000313" key="10">
    <source>
        <dbReference type="EMBL" id="GAB55126.1"/>
    </source>
</evidence>
<keyword evidence="4" id="KW-1003">Cell membrane</keyword>
<dbReference type="InterPro" id="IPR001036">
    <property type="entry name" value="Acrflvin-R"/>
</dbReference>
<dbReference type="SUPFAM" id="SSF82866">
    <property type="entry name" value="Multidrug efflux transporter AcrB transmembrane domain"/>
    <property type="match status" value="2"/>
</dbReference>
<feature type="transmembrane region" description="Helical" evidence="9">
    <location>
        <begin position="367"/>
        <end position="387"/>
    </location>
</feature>
<proteinExistence type="inferred from homology"/>
<gene>
    <name evidence="10" type="primary">mexB</name>
    <name evidence="10" type="ORF">GPUN_0995</name>
</gene>
<dbReference type="PRINTS" id="PR00702">
    <property type="entry name" value="ACRIFLAVINRP"/>
</dbReference>
<dbReference type="FunFam" id="1.20.1640.10:FF:000001">
    <property type="entry name" value="Efflux pump membrane transporter"/>
    <property type="match status" value="1"/>
</dbReference>
<keyword evidence="11" id="KW-1185">Reference proteome</keyword>
<dbReference type="AlphaFoldDB" id="H5T9Z9"/>
<dbReference type="InterPro" id="IPR004764">
    <property type="entry name" value="MdtF-like"/>
</dbReference>
<dbReference type="PANTHER" id="PTHR32063">
    <property type="match status" value="1"/>
</dbReference>
<dbReference type="Gene3D" id="3.30.70.1430">
    <property type="entry name" value="Multidrug efflux transporter AcrB pore domain"/>
    <property type="match status" value="2"/>
</dbReference>
<keyword evidence="6 9" id="KW-0812">Transmembrane</keyword>
<protein>
    <recommendedName>
        <fullName evidence="9">Efflux pump membrane transporter</fullName>
    </recommendedName>
</protein>
<dbReference type="eggNOG" id="COG0841">
    <property type="taxonomic scope" value="Bacteria"/>
</dbReference>
<evidence type="ECO:0000313" key="11">
    <source>
        <dbReference type="Proteomes" id="UP000053586"/>
    </source>
</evidence>
<dbReference type="STRING" id="56804.BAE46_01535"/>
<evidence type="ECO:0000256" key="7">
    <source>
        <dbReference type="ARBA" id="ARBA00022989"/>
    </source>
</evidence>
<evidence type="ECO:0000256" key="1">
    <source>
        <dbReference type="ARBA" id="ARBA00004429"/>
    </source>
</evidence>
<dbReference type="OrthoDB" id="9757904at2"/>
<feature type="transmembrane region" description="Helical" evidence="9">
    <location>
        <begin position="1000"/>
        <end position="1028"/>
    </location>
</feature>
<feature type="transmembrane region" description="Helical" evidence="9">
    <location>
        <begin position="537"/>
        <end position="557"/>
    </location>
</feature>
<dbReference type="Gene3D" id="1.20.1640.10">
    <property type="entry name" value="Multidrug efflux transporter AcrB transmembrane domain"/>
    <property type="match status" value="2"/>
</dbReference>
<dbReference type="InterPro" id="IPR027463">
    <property type="entry name" value="AcrB_DN_DC_subdom"/>
</dbReference>
<feature type="transmembrane region" description="Helical" evidence="9">
    <location>
        <begin position="393"/>
        <end position="413"/>
    </location>
</feature>
<feature type="transmembrane region" description="Helical" evidence="9">
    <location>
        <begin position="921"/>
        <end position="942"/>
    </location>
</feature>
<dbReference type="GO" id="GO:0005886">
    <property type="term" value="C:plasma membrane"/>
    <property type="evidence" value="ECO:0007669"/>
    <property type="project" value="UniProtKB-SubCell"/>
</dbReference>
<comment type="similarity">
    <text evidence="2 9">Belongs to the resistance-nodulation-cell division (RND) (TC 2.A.6) family.</text>
</comment>
<name>H5T9Z9_9ALTE</name>
<feature type="transmembrane region" description="Helical" evidence="9">
    <location>
        <begin position="895"/>
        <end position="915"/>
    </location>
</feature>
<dbReference type="SUPFAM" id="SSF82693">
    <property type="entry name" value="Multidrug efflux transporter AcrB pore domain, PN1, PN2, PC1 and PC2 subdomains"/>
    <property type="match status" value="4"/>
</dbReference>
<reference evidence="10 11" key="2">
    <citation type="journal article" date="2017" name="Antonie Van Leeuwenhoek">
        <title>Rhizobium rhizosphaerae sp. nov., a novel species isolated from rice rhizosphere.</title>
        <authorList>
            <person name="Zhao J.J."/>
            <person name="Zhang J."/>
            <person name="Zhang R.J."/>
            <person name="Zhang C.W."/>
            <person name="Yin H.Q."/>
            <person name="Zhang X.X."/>
        </authorList>
    </citation>
    <scope>NUCLEOTIDE SEQUENCE [LARGE SCALE GENOMIC DNA]</scope>
    <source>
        <strain evidence="10 11">ACAM 611</strain>
    </source>
</reference>
<dbReference type="GO" id="GO:0009636">
    <property type="term" value="P:response to toxic substance"/>
    <property type="evidence" value="ECO:0007669"/>
    <property type="project" value="UniProtKB-ARBA"/>
</dbReference>
<accession>H5T9Z9</accession>
<dbReference type="Proteomes" id="UP000053586">
    <property type="component" value="Unassembled WGS sequence"/>
</dbReference>
<reference evidence="10 11" key="1">
    <citation type="journal article" date="2012" name="J. Bacteriol.">
        <title>Genome sequence of proteorhodopsin-containing sea ice bacterium Glaciecola punicea ACAM 611T.</title>
        <authorList>
            <person name="Qin Q.-L."/>
            <person name="Xie B.-B."/>
            <person name="Shu Y.-L."/>
            <person name="Rong J.-C."/>
            <person name="Zhao D.-L."/>
            <person name="Zhang X.-Y."/>
            <person name="Chen X.-L."/>
            <person name="Zhou B.-C."/>
            <person name="Zhanga Y.-Z."/>
        </authorList>
    </citation>
    <scope>NUCLEOTIDE SEQUENCE [LARGE SCALE GENOMIC DNA]</scope>
    <source>
        <strain evidence="10 11">ACAM 611</strain>
    </source>
</reference>
<dbReference type="RefSeq" id="WP_006003951.1">
    <property type="nucleotide sequence ID" value="NZ_BAET01000008.1"/>
</dbReference>
<keyword evidence="7 9" id="KW-1133">Transmembrane helix</keyword>
<comment type="subcellular location">
    <subcellularLocation>
        <location evidence="1 9">Cell inner membrane</location>
        <topology evidence="1 9">Multi-pass membrane protein</topology>
    </subcellularLocation>
</comment>
<keyword evidence="3 9" id="KW-0813">Transport</keyword>
<evidence type="ECO:0000256" key="3">
    <source>
        <dbReference type="ARBA" id="ARBA00022448"/>
    </source>
</evidence>
<evidence type="ECO:0000256" key="5">
    <source>
        <dbReference type="ARBA" id="ARBA00022519"/>
    </source>
</evidence>
<evidence type="ECO:0000256" key="4">
    <source>
        <dbReference type="ARBA" id="ARBA00022475"/>
    </source>
</evidence>
<dbReference type="GO" id="GO:0042910">
    <property type="term" value="F:xenobiotic transmembrane transporter activity"/>
    <property type="evidence" value="ECO:0007669"/>
    <property type="project" value="TreeGrafter"/>
</dbReference>
<evidence type="ECO:0000256" key="8">
    <source>
        <dbReference type="ARBA" id="ARBA00023136"/>
    </source>
</evidence>
<feature type="transmembrane region" description="Helical" evidence="9">
    <location>
        <begin position="440"/>
        <end position="460"/>
    </location>
</feature>
<evidence type="ECO:0000256" key="9">
    <source>
        <dbReference type="RuleBase" id="RU364070"/>
    </source>
</evidence>
<dbReference type="NCBIfam" id="NF000282">
    <property type="entry name" value="RND_permease_1"/>
    <property type="match status" value="1"/>
</dbReference>
<dbReference type="Pfam" id="PF00873">
    <property type="entry name" value="ACR_tran"/>
    <property type="match status" value="1"/>
</dbReference>
<dbReference type="Gene3D" id="3.30.70.1440">
    <property type="entry name" value="Multidrug efflux transporter AcrB pore domain"/>
    <property type="match status" value="1"/>
</dbReference>
<sequence length="1040" mass="111766">MISSFFISRPIFAWVIALVMMGLGVLAITSLPVEQYPNIASPKISITATYPGASAKTLENTVTQVIEQNLTGIDNLRYIQSNSSSSGRANIVLTFEPGTDANIAQVQTQNKVSQAESSLPQVVQRQGVAVSKAGSSYALIVSFSATDNSLGRNEISDFLASNLEEPLSRVDGVGQIRTFGPEHAMRIWLNPQSMYDFNVTTQDVINAVRDQNVQLATGQIGGTPSVEGQQLNATITAQSLFETVAEFEGILLKVNQDGSHSTLGDVARIEIGSESYSVIGRYNRQPAAGIAIELAPNANALETIAALKQRIKDFDDIIPDQLQVAYPVDVSPFVKASILDVVKTLFIAMLLVIAVIYIFLQTSRATLIPAVAIPVVMLGTFAFLFVFGYSINVLTLFALVLAIGMLVDDAIVVTENIENKLEADDDLSPKEASVKAMKEISGALIGTTVVVWAVFIPIMFFEGSTGVIYRQFAVTISVAMGISLFLALSLSPALCATVLKQGKTEKDSGFFGLFNRAFKKLKAAHASLLEKLLANRFILPVIFFAMIAVAAVLFIRIPTSFLPDEDQGSMFTLVSGPVSSTLQQTVEKNKLVEDFYLDQTNGAVEGIFTAAGFSFAGSSQNVGIAFIKMADWEQRGESQSVFKISRQAGAELASVKDATIIPIVPPAVSGLGNSSGFEMQLVDLGGLGQAALNDAMQQFLSQANQSSLLTAVRFNGLAPSPQYNIDIDSSKARAMGVPIATINQTLSTALGGAYINDFLEEGRIKRVYTQADAQYRMLPSDIDRWYVRSASGDMVSLSQFGSGDWTFGAPQLTRFDGNSSLEIQGQAIQGVSSGEALNEVAALAKNLPDGIGLQWTGLSYEEKQSGGQAWKVYLISVIAVFLVLAALYESWTVPLAIMLTVPLGIFGAVLATWWAGQANDVYFQVGLLMTIALAAKNAILIIEFAKIRFEEGMDAYEASVLAAKQRLRPILMTSLTFILGVLPLAFAAGPGSGAQNAISIGVLGGITATTLFVLFFAPFFFMWAMLIFTPKKKQDEVQQD</sequence>
<organism evidence="10 11">
    <name type="scientific">Glaciecola punicea ACAM 611</name>
    <dbReference type="NCBI Taxonomy" id="1121923"/>
    <lineage>
        <taxon>Bacteria</taxon>
        <taxon>Pseudomonadati</taxon>
        <taxon>Pseudomonadota</taxon>
        <taxon>Gammaproteobacteria</taxon>
        <taxon>Alteromonadales</taxon>
        <taxon>Alteromonadaceae</taxon>
        <taxon>Glaciecola</taxon>
    </lineage>
</organism>
<dbReference type="EMBL" id="BAET01000008">
    <property type="protein sequence ID" value="GAB55126.1"/>
    <property type="molecule type" value="Genomic_DNA"/>
</dbReference>
<evidence type="ECO:0000256" key="2">
    <source>
        <dbReference type="ARBA" id="ARBA00010942"/>
    </source>
</evidence>
<dbReference type="FunFam" id="3.30.2090.10:FF:000001">
    <property type="entry name" value="Efflux pump membrane transporter"/>
    <property type="match status" value="1"/>
</dbReference>
<dbReference type="Gene3D" id="3.30.2090.10">
    <property type="entry name" value="Multidrug efflux transporter AcrB TolC docking domain, DN and DC subdomains"/>
    <property type="match status" value="2"/>
</dbReference>
<dbReference type="SUPFAM" id="SSF82714">
    <property type="entry name" value="Multidrug efflux transporter AcrB TolC docking domain, DN and DC subdomains"/>
    <property type="match status" value="2"/>
</dbReference>
<evidence type="ECO:0000256" key="6">
    <source>
        <dbReference type="ARBA" id="ARBA00022692"/>
    </source>
</evidence>
<dbReference type="NCBIfam" id="TIGR00915">
    <property type="entry name" value="2A0602"/>
    <property type="match status" value="1"/>
</dbReference>
<dbReference type="PANTHER" id="PTHR32063:SF13">
    <property type="entry name" value="MULTIDRUG EFFLUX PUMP SUBUNIT ACRB-RELATED"/>
    <property type="match status" value="1"/>
</dbReference>
<feature type="transmembrane region" description="Helical" evidence="9">
    <location>
        <begin position="970"/>
        <end position="988"/>
    </location>
</feature>
<keyword evidence="5 9" id="KW-0997">Cell inner membrane</keyword>
<dbReference type="FunFam" id="3.30.70.1430:FF:000001">
    <property type="entry name" value="Efflux pump membrane transporter"/>
    <property type="match status" value="1"/>
</dbReference>
<feature type="transmembrane region" description="Helical" evidence="9">
    <location>
        <begin position="12"/>
        <end position="33"/>
    </location>
</feature>
<comment type="caution">
    <text evidence="10">The sequence shown here is derived from an EMBL/GenBank/DDBJ whole genome shotgun (WGS) entry which is preliminary data.</text>
</comment>
<dbReference type="GO" id="GO:0015562">
    <property type="term" value="F:efflux transmembrane transporter activity"/>
    <property type="evidence" value="ECO:0007669"/>
    <property type="project" value="InterPro"/>
</dbReference>
<feature type="transmembrane region" description="Helical" evidence="9">
    <location>
        <begin position="341"/>
        <end position="360"/>
    </location>
</feature>
<dbReference type="Gene3D" id="3.30.70.1320">
    <property type="entry name" value="Multidrug efflux transporter AcrB pore domain like"/>
    <property type="match status" value="1"/>
</dbReference>
<feature type="transmembrane region" description="Helical" evidence="9">
    <location>
        <begin position="870"/>
        <end position="888"/>
    </location>
</feature>